<protein>
    <submittedName>
        <fullName evidence="1">Uncharacterized protein</fullName>
    </submittedName>
</protein>
<organism evidence="1 2">
    <name type="scientific">Acaryochloris marina (strain MBIC 11017)</name>
    <dbReference type="NCBI Taxonomy" id="329726"/>
    <lineage>
        <taxon>Bacteria</taxon>
        <taxon>Bacillati</taxon>
        <taxon>Cyanobacteriota</taxon>
        <taxon>Cyanophyceae</taxon>
        <taxon>Acaryochloridales</taxon>
        <taxon>Acaryochloridaceae</taxon>
        <taxon>Acaryochloris</taxon>
    </lineage>
</organism>
<dbReference type="AlphaFoldDB" id="A8ZKI5"/>
<keyword evidence="1" id="KW-0614">Plasmid</keyword>
<dbReference type="Proteomes" id="UP000000268">
    <property type="component" value="Plasmid pREB1"/>
</dbReference>
<proteinExistence type="predicted"/>
<geneLocation type="plasmid" evidence="1 2">
    <name>pREB1</name>
</geneLocation>
<sequence>MLLAIEYGCLLVIRVQLRITLCFATSAVAWVPIREKYHLNSV</sequence>
<dbReference type="EMBL" id="CP000838">
    <property type="protein sequence ID" value="ABW31685.1"/>
    <property type="molecule type" value="Genomic_DNA"/>
</dbReference>
<accession>A8ZKI5</accession>
<keyword evidence="2" id="KW-1185">Reference proteome</keyword>
<name>A8ZKI5_ACAM1</name>
<evidence type="ECO:0000313" key="2">
    <source>
        <dbReference type="Proteomes" id="UP000000268"/>
    </source>
</evidence>
<dbReference type="KEGG" id="amr:AM1_A0178"/>
<gene>
    <name evidence="1" type="ordered locus">AM1_A0178</name>
</gene>
<reference evidence="1 2" key="1">
    <citation type="journal article" date="2008" name="Proc. Natl. Acad. Sci. U.S.A.">
        <title>Niche adaptation and genome expansion in the chlorophyll d-producing cyanobacterium Acaryochloris marina.</title>
        <authorList>
            <person name="Swingley W.D."/>
            <person name="Chen M."/>
            <person name="Cheung P.C."/>
            <person name="Conrad A.L."/>
            <person name="Dejesa L.C."/>
            <person name="Hao J."/>
            <person name="Honchak B.M."/>
            <person name="Karbach L.E."/>
            <person name="Kurdoglu A."/>
            <person name="Lahiri S."/>
            <person name="Mastrian S.D."/>
            <person name="Miyashita H."/>
            <person name="Page L."/>
            <person name="Ramakrishna P."/>
            <person name="Satoh S."/>
            <person name="Sattley W.M."/>
            <person name="Shimada Y."/>
            <person name="Taylor H.L."/>
            <person name="Tomo T."/>
            <person name="Tsuchiya T."/>
            <person name="Wang Z.T."/>
            <person name="Raymond J."/>
            <person name="Mimuro M."/>
            <person name="Blankenship R.E."/>
            <person name="Touchman J.W."/>
        </authorList>
    </citation>
    <scope>NUCLEOTIDE SEQUENCE [LARGE SCALE GENOMIC DNA]</scope>
    <source>
        <strain evidence="2">MBIC 11017</strain>
        <plasmid evidence="2">Plasmid pREB1</plasmid>
    </source>
</reference>
<evidence type="ECO:0000313" key="1">
    <source>
        <dbReference type="EMBL" id="ABW31685.1"/>
    </source>
</evidence>
<dbReference type="HOGENOM" id="CLU_3245614_0_0_3"/>